<dbReference type="AlphaFoldDB" id="A0A0E9Q230"/>
<evidence type="ECO:0000313" key="1">
    <source>
        <dbReference type="EMBL" id="JAH10941.1"/>
    </source>
</evidence>
<sequence>MIGYIFKRFFLTVPVPPQWRFVALHL</sequence>
<proteinExistence type="predicted"/>
<reference evidence="1" key="2">
    <citation type="journal article" date="2015" name="Fish Shellfish Immunol.">
        <title>Early steps in the European eel (Anguilla anguilla)-Vibrio vulnificus interaction in the gills: Role of the RtxA13 toxin.</title>
        <authorList>
            <person name="Callol A."/>
            <person name="Pajuelo D."/>
            <person name="Ebbesson L."/>
            <person name="Teles M."/>
            <person name="MacKenzie S."/>
            <person name="Amaro C."/>
        </authorList>
    </citation>
    <scope>NUCLEOTIDE SEQUENCE</scope>
</reference>
<name>A0A0E9Q230_ANGAN</name>
<reference evidence="1" key="1">
    <citation type="submission" date="2014-11" db="EMBL/GenBank/DDBJ databases">
        <authorList>
            <person name="Amaro Gonzalez C."/>
        </authorList>
    </citation>
    <scope>NUCLEOTIDE SEQUENCE</scope>
</reference>
<protein>
    <submittedName>
        <fullName evidence="1">Uncharacterized protein</fullName>
    </submittedName>
</protein>
<organism evidence="1">
    <name type="scientific">Anguilla anguilla</name>
    <name type="common">European freshwater eel</name>
    <name type="synonym">Muraena anguilla</name>
    <dbReference type="NCBI Taxonomy" id="7936"/>
    <lineage>
        <taxon>Eukaryota</taxon>
        <taxon>Metazoa</taxon>
        <taxon>Chordata</taxon>
        <taxon>Craniata</taxon>
        <taxon>Vertebrata</taxon>
        <taxon>Euteleostomi</taxon>
        <taxon>Actinopterygii</taxon>
        <taxon>Neopterygii</taxon>
        <taxon>Teleostei</taxon>
        <taxon>Anguilliformes</taxon>
        <taxon>Anguillidae</taxon>
        <taxon>Anguilla</taxon>
    </lineage>
</organism>
<dbReference type="EMBL" id="GBXM01097636">
    <property type="protein sequence ID" value="JAH10941.1"/>
    <property type="molecule type" value="Transcribed_RNA"/>
</dbReference>
<accession>A0A0E9Q230</accession>